<feature type="chain" id="PRO_5023920385" evidence="1">
    <location>
        <begin position="21"/>
        <end position="121"/>
    </location>
</feature>
<sequence>MIATALYLPYLCSFFLFLRTNPPGPPASPLSYHFPIFVYTDTSSSPHSPPHVPQTRKWEIGSQQAQLVFPRQTTASLAITSSLSCCRRIRYRSSLTIRFACSFACPNLGTQSFLSDLGPIE</sequence>
<evidence type="ECO:0000256" key="1">
    <source>
        <dbReference type="SAM" id="SignalP"/>
    </source>
</evidence>
<proteinExistence type="predicted"/>
<evidence type="ECO:0000313" key="3">
    <source>
        <dbReference type="Proteomes" id="UP000324800"/>
    </source>
</evidence>
<dbReference type="AlphaFoldDB" id="A0A5J4VDX9"/>
<reference evidence="2 3" key="1">
    <citation type="submission" date="2019-03" db="EMBL/GenBank/DDBJ databases">
        <title>Single cell metagenomics reveals metabolic interactions within the superorganism composed of flagellate Streblomastix strix and complex community of Bacteroidetes bacteria on its surface.</title>
        <authorList>
            <person name="Treitli S.C."/>
            <person name="Kolisko M."/>
            <person name="Husnik F."/>
            <person name="Keeling P."/>
            <person name="Hampl V."/>
        </authorList>
    </citation>
    <scope>NUCLEOTIDE SEQUENCE [LARGE SCALE GENOMIC DNA]</scope>
    <source>
        <strain evidence="2">ST1C</strain>
    </source>
</reference>
<protein>
    <submittedName>
        <fullName evidence="2">Uncharacterized protein</fullName>
    </submittedName>
</protein>
<dbReference type="EMBL" id="SNRW01007743">
    <property type="protein sequence ID" value="KAA6380721.1"/>
    <property type="molecule type" value="Genomic_DNA"/>
</dbReference>
<feature type="signal peptide" evidence="1">
    <location>
        <begin position="1"/>
        <end position="20"/>
    </location>
</feature>
<organism evidence="2 3">
    <name type="scientific">Streblomastix strix</name>
    <dbReference type="NCBI Taxonomy" id="222440"/>
    <lineage>
        <taxon>Eukaryota</taxon>
        <taxon>Metamonada</taxon>
        <taxon>Preaxostyla</taxon>
        <taxon>Oxymonadida</taxon>
        <taxon>Streblomastigidae</taxon>
        <taxon>Streblomastix</taxon>
    </lineage>
</organism>
<keyword evidence="1" id="KW-0732">Signal</keyword>
<gene>
    <name evidence="2" type="ORF">EZS28_023752</name>
</gene>
<dbReference type="Proteomes" id="UP000324800">
    <property type="component" value="Unassembled WGS sequence"/>
</dbReference>
<accession>A0A5J4VDX9</accession>
<comment type="caution">
    <text evidence="2">The sequence shown here is derived from an EMBL/GenBank/DDBJ whole genome shotgun (WGS) entry which is preliminary data.</text>
</comment>
<name>A0A5J4VDX9_9EUKA</name>
<evidence type="ECO:0000313" key="2">
    <source>
        <dbReference type="EMBL" id="KAA6380721.1"/>
    </source>
</evidence>